<proteinExistence type="inferred from homology"/>
<dbReference type="RefSeq" id="WP_073089600.1">
    <property type="nucleotide sequence ID" value="NZ_FRBC01000012.1"/>
</dbReference>
<dbReference type="EMBL" id="FRBC01000012">
    <property type="protein sequence ID" value="SHK67321.1"/>
    <property type="molecule type" value="Genomic_DNA"/>
</dbReference>
<keyword evidence="2" id="KW-0175">Coiled coil</keyword>
<dbReference type="PANTHER" id="PTHR30469:SF33">
    <property type="entry name" value="SLR1207 PROTEIN"/>
    <property type="match status" value="1"/>
</dbReference>
<dbReference type="Pfam" id="PF25917">
    <property type="entry name" value="BSH_RND"/>
    <property type="match status" value="1"/>
</dbReference>
<evidence type="ECO:0000256" key="3">
    <source>
        <dbReference type="SAM" id="Phobius"/>
    </source>
</evidence>
<dbReference type="Gene3D" id="2.40.30.170">
    <property type="match status" value="1"/>
</dbReference>
<keyword evidence="3" id="KW-0472">Membrane</keyword>
<evidence type="ECO:0000313" key="6">
    <source>
        <dbReference type="Proteomes" id="UP000184263"/>
    </source>
</evidence>
<organism evidence="5 6">
    <name type="scientific">Selenomonas ruminantium</name>
    <dbReference type="NCBI Taxonomy" id="971"/>
    <lineage>
        <taxon>Bacteria</taxon>
        <taxon>Bacillati</taxon>
        <taxon>Bacillota</taxon>
        <taxon>Negativicutes</taxon>
        <taxon>Selenomonadales</taxon>
        <taxon>Selenomonadaceae</taxon>
        <taxon>Selenomonas</taxon>
    </lineage>
</organism>
<gene>
    <name evidence="5" type="ORF">SAMN05216582_1126</name>
</gene>
<protein>
    <submittedName>
        <fullName evidence="5">RND family efflux transporter, MFP subunit</fullName>
    </submittedName>
</protein>
<dbReference type="AlphaFoldDB" id="A0A1M6UDT1"/>
<evidence type="ECO:0000313" key="5">
    <source>
        <dbReference type="EMBL" id="SHK67321.1"/>
    </source>
</evidence>
<dbReference type="Proteomes" id="UP000184263">
    <property type="component" value="Unassembled WGS sequence"/>
</dbReference>
<dbReference type="NCBIfam" id="TIGR01730">
    <property type="entry name" value="RND_mfp"/>
    <property type="match status" value="1"/>
</dbReference>
<dbReference type="SUPFAM" id="SSF111369">
    <property type="entry name" value="HlyD-like secretion proteins"/>
    <property type="match status" value="1"/>
</dbReference>
<evidence type="ECO:0000256" key="1">
    <source>
        <dbReference type="ARBA" id="ARBA00009477"/>
    </source>
</evidence>
<dbReference type="GO" id="GO:1990281">
    <property type="term" value="C:efflux pump complex"/>
    <property type="evidence" value="ECO:0007669"/>
    <property type="project" value="TreeGrafter"/>
</dbReference>
<feature type="coiled-coil region" evidence="2">
    <location>
        <begin position="111"/>
        <end position="169"/>
    </location>
</feature>
<sequence>MKRYFYLAIMIILMIAGMIVVYGAYLNYNDEKQIASRMESRVVSITGARVQVRPIRPRLEMDTVQFYSQNMTDAVALASGRLTKWHVEKNSPVHKGDVILSMDSEQIPIKMQQAATKVRRAEANLARAQGSFQRQEQLLGYHATSMERYEEAKALYLAAQEEVKSARAEEELYGVQASWLQVTSPVDGDVLIIYQREGAHVESGTPVALIGDFNHLRFNMTLGDVDARYMELGSQGLLRFADNGAWQKIYDTGYAAGNRGRRQEIRAKLVEITPPLSEPADIRRAVWEVDNCSRLLEPMTYMGLILSSEKSHDCLTVPRKAMVDADFSQVMVVDGEGIIHLRSVAAGISDEGFVEILDGLQEGEVVLTGNLEGLKDGMRVDVSVGDE</sequence>
<dbReference type="Gene3D" id="1.10.287.470">
    <property type="entry name" value="Helix hairpin bin"/>
    <property type="match status" value="1"/>
</dbReference>
<dbReference type="PANTHER" id="PTHR30469">
    <property type="entry name" value="MULTIDRUG RESISTANCE PROTEIN MDTA"/>
    <property type="match status" value="1"/>
</dbReference>
<dbReference type="InterPro" id="IPR006143">
    <property type="entry name" value="RND_pump_MFP"/>
</dbReference>
<feature type="transmembrane region" description="Helical" evidence="3">
    <location>
        <begin position="6"/>
        <end position="28"/>
    </location>
</feature>
<dbReference type="Gene3D" id="2.40.420.20">
    <property type="match status" value="1"/>
</dbReference>
<dbReference type="InterPro" id="IPR058625">
    <property type="entry name" value="MdtA-like_BSH"/>
</dbReference>
<feature type="domain" description="Multidrug resistance protein MdtA-like barrel-sandwich hybrid" evidence="4">
    <location>
        <begin position="79"/>
        <end position="210"/>
    </location>
</feature>
<name>A0A1M6UDT1_SELRU</name>
<dbReference type="GO" id="GO:0015562">
    <property type="term" value="F:efflux transmembrane transporter activity"/>
    <property type="evidence" value="ECO:0007669"/>
    <property type="project" value="TreeGrafter"/>
</dbReference>
<evidence type="ECO:0000256" key="2">
    <source>
        <dbReference type="SAM" id="Coils"/>
    </source>
</evidence>
<accession>A0A1M6UDT1</accession>
<comment type="similarity">
    <text evidence="1">Belongs to the membrane fusion protein (MFP) (TC 8.A.1) family.</text>
</comment>
<keyword evidence="3" id="KW-1133">Transmembrane helix</keyword>
<keyword evidence="3" id="KW-0812">Transmembrane</keyword>
<reference evidence="5 6" key="1">
    <citation type="submission" date="2016-11" db="EMBL/GenBank/DDBJ databases">
        <authorList>
            <person name="Jaros S."/>
            <person name="Januszkiewicz K."/>
            <person name="Wedrychowicz H."/>
        </authorList>
    </citation>
    <scope>NUCLEOTIDE SEQUENCE [LARGE SCALE GENOMIC DNA]</scope>
    <source>
        <strain evidence="5 6">HD4</strain>
    </source>
</reference>
<evidence type="ECO:0000259" key="4">
    <source>
        <dbReference type="Pfam" id="PF25917"/>
    </source>
</evidence>
<dbReference type="Gene3D" id="2.40.50.100">
    <property type="match status" value="1"/>
</dbReference>